<feature type="transmembrane region" description="Helical" evidence="8">
    <location>
        <begin position="116"/>
        <end position="137"/>
    </location>
</feature>
<dbReference type="OrthoDB" id="9811721at2"/>
<dbReference type="GO" id="GO:0033214">
    <property type="term" value="P:siderophore-iron import into cell"/>
    <property type="evidence" value="ECO:0007669"/>
    <property type="project" value="TreeGrafter"/>
</dbReference>
<keyword evidence="10" id="KW-1185">Reference proteome</keyword>
<dbReference type="Gene3D" id="1.10.3470.10">
    <property type="entry name" value="ABC transporter involved in vitamin B12 uptake, BtuC"/>
    <property type="match status" value="2"/>
</dbReference>
<feature type="transmembrane region" description="Helical" evidence="8">
    <location>
        <begin position="12"/>
        <end position="28"/>
    </location>
</feature>
<organism evidence="9 10">
    <name type="scientific">Anaerobacillus alkalidiazotrophicus</name>
    <dbReference type="NCBI Taxonomy" id="472963"/>
    <lineage>
        <taxon>Bacteria</taxon>
        <taxon>Bacillati</taxon>
        <taxon>Bacillota</taxon>
        <taxon>Bacilli</taxon>
        <taxon>Bacillales</taxon>
        <taxon>Bacillaceae</taxon>
        <taxon>Anaerobacillus</taxon>
    </lineage>
</organism>
<dbReference type="RefSeq" id="WP_071390402.1">
    <property type="nucleotide sequence ID" value="NZ_MLQS01000022.1"/>
</dbReference>
<evidence type="ECO:0000256" key="7">
    <source>
        <dbReference type="ARBA" id="ARBA00023136"/>
    </source>
</evidence>
<keyword evidence="6 8" id="KW-1133">Transmembrane helix</keyword>
<name>A0A1S2M3N3_9BACI</name>
<feature type="transmembrane region" description="Helical" evidence="8">
    <location>
        <begin position="443"/>
        <end position="465"/>
    </location>
</feature>
<feature type="transmembrane region" description="Helical" evidence="8">
    <location>
        <begin position="303"/>
        <end position="322"/>
    </location>
</feature>
<feature type="transmembrane region" description="Helical" evidence="8">
    <location>
        <begin position="498"/>
        <end position="513"/>
    </location>
</feature>
<keyword evidence="7 8" id="KW-0472">Membrane</keyword>
<evidence type="ECO:0000256" key="1">
    <source>
        <dbReference type="ARBA" id="ARBA00004651"/>
    </source>
</evidence>
<dbReference type="STRING" id="472963.BKP45_14455"/>
<evidence type="ECO:0000256" key="4">
    <source>
        <dbReference type="ARBA" id="ARBA00022475"/>
    </source>
</evidence>
<evidence type="ECO:0000313" key="10">
    <source>
        <dbReference type="Proteomes" id="UP000180057"/>
    </source>
</evidence>
<dbReference type="SUPFAM" id="SSF81345">
    <property type="entry name" value="ABC transporter involved in vitamin B12 uptake, BtuC"/>
    <property type="match status" value="2"/>
</dbReference>
<feature type="transmembrane region" description="Helical" evidence="8">
    <location>
        <begin position="233"/>
        <end position="263"/>
    </location>
</feature>
<comment type="caution">
    <text evidence="9">The sequence shown here is derived from an EMBL/GenBank/DDBJ whole genome shotgun (WGS) entry which is preliminary data.</text>
</comment>
<evidence type="ECO:0000256" key="2">
    <source>
        <dbReference type="ARBA" id="ARBA00007935"/>
    </source>
</evidence>
<comment type="similarity">
    <text evidence="2">Belongs to the binding-protein-dependent transport system permease family. FecCD subfamily.</text>
</comment>
<dbReference type="AlphaFoldDB" id="A0A1S2M3N3"/>
<comment type="subcellular location">
    <subcellularLocation>
        <location evidence="1">Cell membrane</location>
        <topology evidence="1">Multi-pass membrane protein</topology>
    </subcellularLocation>
</comment>
<proteinExistence type="inferred from homology"/>
<feature type="transmembrane region" description="Helical" evidence="8">
    <location>
        <begin position="520"/>
        <end position="537"/>
    </location>
</feature>
<evidence type="ECO:0000256" key="8">
    <source>
        <dbReference type="SAM" id="Phobius"/>
    </source>
</evidence>
<dbReference type="InterPro" id="IPR037294">
    <property type="entry name" value="ABC_BtuC-like"/>
</dbReference>
<dbReference type="PANTHER" id="PTHR30472">
    <property type="entry name" value="FERRIC ENTEROBACTIN TRANSPORT SYSTEM PERMEASE PROTEIN"/>
    <property type="match status" value="1"/>
</dbReference>
<keyword evidence="3" id="KW-0813">Transport</keyword>
<dbReference type="CDD" id="cd06550">
    <property type="entry name" value="TM_ABC_iron-siderophores_like"/>
    <property type="match status" value="2"/>
</dbReference>
<evidence type="ECO:0000256" key="6">
    <source>
        <dbReference type="ARBA" id="ARBA00022989"/>
    </source>
</evidence>
<feature type="transmembrane region" description="Helical" evidence="8">
    <location>
        <begin position="632"/>
        <end position="650"/>
    </location>
</feature>
<feature type="transmembrane region" description="Helical" evidence="8">
    <location>
        <begin position="87"/>
        <end position="109"/>
    </location>
</feature>
<feature type="transmembrane region" description="Helical" evidence="8">
    <location>
        <begin position="61"/>
        <end position="81"/>
    </location>
</feature>
<feature type="transmembrane region" description="Helical" evidence="8">
    <location>
        <begin position="143"/>
        <end position="167"/>
    </location>
</feature>
<feature type="transmembrane region" description="Helical" evidence="8">
    <location>
        <begin position="390"/>
        <end position="410"/>
    </location>
</feature>
<feature type="transmembrane region" description="Helical" evidence="8">
    <location>
        <begin position="602"/>
        <end position="626"/>
    </location>
</feature>
<dbReference type="GO" id="GO:0005886">
    <property type="term" value="C:plasma membrane"/>
    <property type="evidence" value="ECO:0007669"/>
    <property type="project" value="UniProtKB-SubCell"/>
</dbReference>
<dbReference type="Pfam" id="PF01032">
    <property type="entry name" value="FecCD"/>
    <property type="match status" value="2"/>
</dbReference>
<sequence>MCTLQKKSLISLFGGFFLLSIVSIVHLTQGQAGFSIEQLLSEVWVQGRVQDIVLGMRLPRLVIGILAGGALAVAGVILQTLTNNPLASASTLGINAGAFFAVVLVMVFFPTLLGKFPFVVALVGAIFSTILVLFLAGKELNPVRVALTGLIISLLFSSVTGALQLLFENQTSGLFLWGAGTLIQLDWTGVKFAFPFIFITVIAAIIAGKSLDTLSLGEDIASSLGQSVLKVKIFTWSLAIILASVTVSVVGVIGFIGLIAPHIVRLIGIKGHRPLIIHSFLWGSVILISADVVARLIQPGQEIPVGAMTALIGGPWLMFLAYRTAKKQKRGERSLGGTKNPLSLTWLLPVTILCIIIVLYLSFSFNGTTWTPISEWNSTIIWNFRIPRTLTAFIIGMILSISGVLFQGVLRNPLADASVLGITSLSGAGAMIFLVLFPSLSVSWLPIGAILGATVAISIIFITSWKNGFQPILVALMGISVSAFGSAVIQILVVKSKLVVAAALVWLSGSTYAKGWNDVYIALILFIILVPIAIYLTRSLNALAFGDDVATSHGLAVPKTRVIALIIGVALTTAAVSIVGTIGFIGLLAPHIARRLVGYSHLPLMIFSMLLGGFLLTFADFIGRVLLAPKEIPSGLVVTLIGAPYLLYLLKKIK</sequence>
<evidence type="ECO:0000313" key="9">
    <source>
        <dbReference type="EMBL" id="OIJ19053.1"/>
    </source>
</evidence>
<accession>A0A1S2M3N3</accession>
<feature type="transmembrane region" description="Helical" evidence="8">
    <location>
        <begin position="343"/>
        <end position="363"/>
    </location>
</feature>
<dbReference type="Proteomes" id="UP000180057">
    <property type="component" value="Unassembled WGS sequence"/>
</dbReference>
<evidence type="ECO:0000256" key="5">
    <source>
        <dbReference type="ARBA" id="ARBA00022692"/>
    </source>
</evidence>
<protein>
    <submittedName>
        <fullName evidence="9">Iron ABC transporter permease</fullName>
    </submittedName>
</protein>
<reference evidence="9 10" key="1">
    <citation type="submission" date="2016-10" db="EMBL/GenBank/DDBJ databases">
        <title>Draft genome sequences of four alkaliphilic bacteria belonging to the Anaerobacillus genus.</title>
        <authorList>
            <person name="Bassil N.M."/>
            <person name="Lloyd J.R."/>
        </authorList>
    </citation>
    <scope>NUCLEOTIDE SEQUENCE [LARGE SCALE GENOMIC DNA]</scope>
    <source>
        <strain evidence="9 10">DSM 22531</strain>
    </source>
</reference>
<keyword evidence="4" id="KW-1003">Cell membrane</keyword>
<dbReference type="PANTHER" id="PTHR30472:SF25">
    <property type="entry name" value="ABC TRANSPORTER PERMEASE PROTEIN MJ0876-RELATED"/>
    <property type="match status" value="1"/>
</dbReference>
<feature type="transmembrane region" description="Helical" evidence="8">
    <location>
        <begin position="472"/>
        <end position="492"/>
    </location>
</feature>
<keyword evidence="5 8" id="KW-0812">Transmembrane</keyword>
<dbReference type="EMBL" id="MLQS01000022">
    <property type="protein sequence ID" value="OIJ19053.1"/>
    <property type="molecule type" value="Genomic_DNA"/>
</dbReference>
<dbReference type="InterPro" id="IPR000522">
    <property type="entry name" value="ABC_transptr_permease_BtuC"/>
</dbReference>
<feature type="transmembrane region" description="Helical" evidence="8">
    <location>
        <begin position="188"/>
        <end position="207"/>
    </location>
</feature>
<dbReference type="GO" id="GO:0022857">
    <property type="term" value="F:transmembrane transporter activity"/>
    <property type="evidence" value="ECO:0007669"/>
    <property type="project" value="InterPro"/>
</dbReference>
<gene>
    <name evidence="9" type="ORF">BKP45_14455</name>
</gene>
<feature type="transmembrane region" description="Helical" evidence="8">
    <location>
        <begin position="275"/>
        <end position="297"/>
    </location>
</feature>
<evidence type="ECO:0000256" key="3">
    <source>
        <dbReference type="ARBA" id="ARBA00022448"/>
    </source>
</evidence>
<feature type="transmembrane region" description="Helical" evidence="8">
    <location>
        <begin position="562"/>
        <end position="590"/>
    </location>
</feature>
<feature type="transmembrane region" description="Helical" evidence="8">
    <location>
        <begin position="417"/>
        <end position="437"/>
    </location>
</feature>